<dbReference type="EMBL" id="NJHN03000095">
    <property type="protein sequence ID" value="KAH9415572.1"/>
    <property type="molecule type" value="Genomic_DNA"/>
</dbReference>
<feature type="transmembrane region" description="Helical" evidence="9">
    <location>
        <begin position="1263"/>
        <end position="1285"/>
    </location>
</feature>
<evidence type="ECO:0000256" key="4">
    <source>
        <dbReference type="ARBA" id="ARBA00022692"/>
    </source>
</evidence>
<keyword evidence="5 9" id="KW-1133">Transmembrane helix</keyword>
<evidence type="ECO:0000313" key="13">
    <source>
        <dbReference type="EMBL" id="KAH9415572.1"/>
    </source>
</evidence>
<keyword evidence="14" id="KW-1185">Reference proteome</keyword>
<keyword evidence="8" id="KW-0539">Nucleus</keyword>
<feature type="domain" description="RPAP1 N-terminal" evidence="11">
    <location>
        <begin position="149"/>
        <end position="188"/>
    </location>
</feature>
<evidence type="ECO:0000256" key="3">
    <source>
        <dbReference type="ARBA" id="ARBA00009953"/>
    </source>
</evidence>
<evidence type="ECO:0000256" key="8">
    <source>
        <dbReference type="ARBA" id="ARBA00023242"/>
    </source>
</evidence>
<protein>
    <submittedName>
        <fullName evidence="13">RNA polymerase II associated protein 1</fullName>
    </submittedName>
</protein>
<evidence type="ECO:0000256" key="9">
    <source>
        <dbReference type="SAM" id="Phobius"/>
    </source>
</evidence>
<evidence type="ECO:0000259" key="10">
    <source>
        <dbReference type="Pfam" id="PF08620"/>
    </source>
</evidence>
<gene>
    <name evidence="13" type="primary">RPAP1</name>
    <name evidence="13" type="ORF">DERP_000058</name>
</gene>
<accession>A0ABQ8IZA6</accession>
<evidence type="ECO:0000256" key="7">
    <source>
        <dbReference type="ARBA" id="ARBA00023163"/>
    </source>
</evidence>
<dbReference type="InterPro" id="IPR009914">
    <property type="entry name" value="DPM2"/>
</dbReference>
<name>A0ABQ8IZA6_DERPT</name>
<comment type="similarity">
    <text evidence="3">Belongs to the RPAP1 family.</text>
</comment>
<dbReference type="Pfam" id="PF07297">
    <property type="entry name" value="DPM2"/>
    <property type="match status" value="1"/>
</dbReference>
<feature type="transmembrane region" description="Helical" evidence="9">
    <location>
        <begin position="1220"/>
        <end position="1242"/>
    </location>
</feature>
<evidence type="ECO:0000259" key="11">
    <source>
        <dbReference type="Pfam" id="PF08621"/>
    </source>
</evidence>
<sequence length="1296" mass="151489">MFTKRPTACEDEDDLLRQQNEFLAQNPKIETKSVGHHEEEIKNQKNNHDIVDLEFKIIERNYDSTFVDKEVDDETNTSGFPEAPCLFFGNDSFVDSSTKSRSLSLYAQKCLKRIDNVIDENKDGNSIGHNSIVTGIGLGSKDWRKDISEIRRENQKILDNMSPDDIEKLRDEIMKKLSPKTVEFLKSKKFSYRSSLQKTRESIVETITNNQEKVSKNVKDILDKIPIKKDEIKARKYIHMDVIENDKLEWIGDVNPGQNVQENDQKSQNFDSLVARFNFEGVLLTAESEKEIDTIHQGLHHHGDNPERPGYTIDELFIYLQSSFPSQKQIGLKVFEKIVTKAYQGFYDSCFNMNLVEYLLKESPLVLIVRSCLDETADTVWKSAIQTLKALICNTIYDEIFLDRGFIIFEDFLNHGHQIDLNLRPTNLEINEDDIESFSDQQYLIYDIIGCLLNRTSILERFAYLLNNHMTNESMDGPFQEDIFDILIRFARHSPESSDKIINCSDLINAIGTNLTLLRQRSLSEISGATVKIFKLFRCCINSVENKLSRTLRKLFDLMDRMAIIDSINFFFLLVPEDFIVEDVNNVKKVIPIVSIEALRLWIKLLSFCEQNPEHDLMKMIKRNFFEMCPFLLKTLSYCRRLTPSEPSSLDSAIKTFDFKFASCIMLLIKMYHELLNCPDDYANQYCFDLYDIAMKWFIIIHNESIVPDFDCSLCILVLVEFIIKHLKLDNQFIKITLEKLLGNNQRFFKKLIDSCRRNSNTAKREICGRVRDSPNLPSYGSIYLKGFDSVPLFRHDSAICLLQSLIRIACIADVDILRKFPKETFDHLFDYINLVTANINGTFSSNIFDLIEINIVAQACLITGEAIRSIDCDLNDNDRKFSRFILNFVLMINVMNNNHIKQELLQKCLFDQSFYSDADNLDFKVIRKTYENYSQFDHRYWLFDPLLTQVKSIFSNQTKNKEEQSVIKLEELASVLLYIEHLDKNFSEHFLEKINVNQILLFEILCTTFLINEDYFFDNQIDQILRRFLIRFVQTDSPIQCSNEDKLLDGMGTIIELFNKFSDQFVNSSYYNPIFCNYLFVYLQPKCSNYFRCHFLSEYSFSVKMSYFKFDEMLLPIRLLLYPIETNLETLEVYLKTLLSERFQSPEQSVLYCMLVHHLHRALFADDSPLKLKFTKNDADDENYELQKQKYHKLLRSIDMSTNIQLKTHLYESGYDRPLGITILFITSSILIYYSLWIILVPLLDQNHFVTRFFPAKISFHLLLGIPVTIITTVIIIIVSYSIFKLNTYKVIKLE</sequence>
<evidence type="ECO:0000259" key="12">
    <source>
        <dbReference type="Pfam" id="PF25766"/>
    </source>
</evidence>
<keyword evidence="6 9" id="KW-0472">Membrane</keyword>
<dbReference type="Pfam" id="PF08620">
    <property type="entry name" value="RPAP1_C"/>
    <property type="match status" value="1"/>
</dbReference>
<organism evidence="13 14">
    <name type="scientific">Dermatophagoides pteronyssinus</name>
    <name type="common">European house dust mite</name>
    <dbReference type="NCBI Taxonomy" id="6956"/>
    <lineage>
        <taxon>Eukaryota</taxon>
        <taxon>Metazoa</taxon>
        <taxon>Ecdysozoa</taxon>
        <taxon>Arthropoda</taxon>
        <taxon>Chelicerata</taxon>
        <taxon>Arachnida</taxon>
        <taxon>Acari</taxon>
        <taxon>Acariformes</taxon>
        <taxon>Sarcoptiformes</taxon>
        <taxon>Astigmata</taxon>
        <taxon>Psoroptidia</taxon>
        <taxon>Analgoidea</taxon>
        <taxon>Pyroglyphidae</taxon>
        <taxon>Dermatophagoidinae</taxon>
        <taxon>Dermatophagoides</taxon>
    </lineage>
</organism>
<dbReference type="InterPro" id="IPR039913">
    <property type="entry name" value="RPAP1/Rba50"/>
</dbReference>
<evidence type="ECO:0000256" key="6">
    <source>
        <dbReference type="ARBA" id="ARBA00023136"/>
    </source>
</evidence>
<dbReference type="InterPro" id="IPR013929">
    <property type="entry name" value="RPAP1_C"/>
</dbReference>
<keyword evidence="4 9" id="KW-0812">Transmembrane</keyword>
<comment type="subcellular location">
    <subcellularLocation>
        <location evidence="2">Membrane</location>
        <topology evidence="2">Multi-pass membrane protein</topology>
    </subcellularLocation>
    <subcellularLocation>
        <location evidence="1">Nucleus</location>
    </subcellularLocation>
</comment>
<dbReference type="PANTHER" id="PTHR21483">
    <property type="entry name" value="RNA POLYMERASE II-ASSOCIATED PROTEIN 1"/>
    <property type="match status" value="1"/>
</dbReference>
<evidence type="ECO:0000256" key="2">
    <source>
        <dbReference type="ARBA" id="ARBA00004141"/>
    </source>
</evidence>
<dbReference type="Pfam" id="PF25766">
    <property type="entry name" value="TPR_RPAP1"/>
    <property type="match status" value="1"/>
</dbReference>
<comment type="caution">
    <text evidence="13">The sequence shown here is derived from an EMBL/GenBank/DDBJ whole genome shotgun (WGS) entry which is preliminary data.</text>
</comment>
<evidence type="ECO:0000256" key="1">
    <source>
        <dbReference type="ARBA" id="ARBA00004123"/>
    </source>
</evidence>
<reference evidence="13 14" key="2">
    <citation type="journal article" date="2022" name="Mol. Biol. Evol.">
        <title>Comparative Genomics Reveals Insights into the Divergent Evolution of Astigmatic Mites and Household Pest Adaptations.</title>
        <authorList>
            <person name="Xiong Q."/>
            <person name="Wan A.T."/>
            <person name="Liu X."/>
            <person name="Fung C.S."/>
            <person name="Xiao X."/>
            <person name="Malainual N."/>
            <person name="Hou J."/>
            <person name="Wang L."/>
            <person name="Wang M."/>
            <person name="Yang K.Y."/>
            <person name="Cui Y."/>
            <person name="Leung E.L."/>
            <person name="Nong W."/>
            <person name="Shin S.K."/>
            <person name="Au S.W."/>
            <person name="Jeong K.Y."/>
            <person name="Chew F.T."/>
            <person name="Hui J.H."/>
            <person name="Leung T.F."/>
            <person name="Tungtrongchitr A."/>
            <person name="Zhong N."/>
            <person name="Liu Z."/>
            <person name="Tsui S.K."/>
        </authorList>
    </citation>
    <scope>NUCLEOTIDE SEQUENCE [LARGE SCALE GENOMIC DNA]</scope>
    <source>
        <strain evidence="13">Derp</strain>
    </source>
</reference>
<dbReference type="InterPro" id="IPR013930">
    <property type="entry name" value="RPAP1_N"/>
</dbReference>
<reference evidence="13 14" key="1">
    <citation type="journal article" date="2018" name="J. Allergy Clin. Immunol.">
        <title>High-quality assembly of Dermatophagoides pteronyssinus genome and transcriptome reveals a wide range of novel allergens.</title>
        <authorList>
            <person name="Liu X.Y."/>
            <person name="Yang K.Y."/>
            <person name="Wang M.Q."/>
            <person name="Kwok J.S."/>
            <person name="Zeng X."/>
            <person name="Yang Z."/>
            <person name="Xiao X.J."/>
            <person name="Lau C.P."/>
            <person name="Li Y."/>
            <person name="Huang Z.M."/>
            <person name="Ba J.G."/>
            <person name="Yim A.K."/>
            <person name="Ouyang C.Y."/>
            <person name="Ngai S.M."/>
            <person name="Chan T.F."/>
            <person name="Leung E.L."/>
            <person name="Liu L."/>
            <person name="Liu Z.G."/>
            <person name="Tsui S.K."/>
        </authorList>
    </citation>
    <scope>NUCLEOTIDE SEQUENCE [LARGE SCALE GENOMIC DNA]</scope>
    <source>
        <strain evidence="13">Derp</strain>
    </source>
</reference>
<evidence type="ECO:0000313" key="14">
    <source>
        <dbReference type="Proteomes" id="UP000887458"/>
    </source>
</evidence>
<dbReference type="Pfam" id="PF08621">
    <property type="entry name" value="RPAP1_N"/>
    <property type="match status" value="1"/>
</dbReference>
<dbReference type="Proteomes" id="UP000887458">
    <property type="component" value="Unassembled WGS sequence"/>
</dbReference>
<dbReference type="InterPro" id="IPR057989">
    <property type="entry name" value="TPR_RPAP1/MINIYO-like"/>
</dbReference>
<feature type="domain" description="RPAP1 C-terminal" evidence="10">
    <location>
        <begin position="275"/>
        <end position="342"/>
    </location>
</feature>
<dbReference type="PANTHER" id="PTHR21483:SF18">
    <property type="entry name" value="RNA POLYMERASE II-ASSOCIATED PROTEIN 1"/>
    <property type="match status" value="1"/>
</dbReference>
<proteinExistence type="inferred from homology"/>
<evidence type="ECO:0000256" key="5">
    <source>
        <dbReference type="ARBA" id="ARBA00022989"/>
    </source>
</evidence>
<feature type="domain" description="RPAP1/MINIYO-like TPR repeats" evidence="12">
    <location>
        <begin position="949"/>
        <end position="1167"/>
    </location>
</feature>
<keyword evidence="7" id="KW-0804">Transcription</keyword>